<keyword evidence="2" id="KW-0238">DNA-binding</keyword>
<accession>A0A9X0CDS0</accession>
<proteinExistence type="inferred from homology"/>
<evidence type="ECO:0000256" key="4">
    <source>
        <dbReference type="ARBA" id="ARBA00034617"/>
    </source>
</evidence>
<dbReference type="GO" id="GO:0006281">
    <property type="term" value="P:DNA repair"/>
    <property type="evidence" value="ECO:0007669"/>
    <property type="project" value="TreeGrafter"/>
</dbReference>
<evidence type="ECO:0000256" key="5">
    <source>
        <dbReference type="ARBA" id="ARBA00034808"/>
    </source>
</evidence>
<evidence type="ECO:0000256" key="3">
    <source>
        <dbReference type="ARBA" id="ARBA00023235"/>
    </source>
</evidence>
<dbReference type="GO" id="GO:0003677">
    <property type="term" value="F:DNA binding"/>
    <property type="evidence" value="ECO:0007669"/>
    <property type="project" value="UniProtKB-KW"/>
</dbReference>
<sequence>MPFFILLFRGDDFRKDYANLAMLCATFPTVPVAALTATASKRDVTAIKESLNLKNPLEVIKNPNRPNIFYKKVFRKGDDVDFFEEILKTDCPWHQREKVGLSHHHLVFTLEVVWIFLQIFTEAAWRGPISLNTKPWERGCRYKARKQAICTISCSANKDNEGADSKGTVIAIINSKGCVCYGSNGDGRGHPINQKYNSCRTTTHHQGICSRNWTGRP</sequence>
<dbReference type="Gene3D" id="3.40.50.300">
    <property type="entry name" value="P-loop containing nucleotide triphosphate hydrolases"/>
    <property type="match status" value="1"/>
</dbReference>
<comment type="caution">
    <text evidence="6">The sequence shown here is derived from an EMBL/GenBank/DDBJ whole genome shotgun (WGS) entry which is preliminary data.</text>
</comment>
<dbReference type="PANTHER" id="PTHR13710">
    <property type="entry name" value="DNA HELICASE RECQ FAMILY MEMBER"/>
    <property type="match status" value="1"/>
</dbReference>
<organism evidence="6 7">
    <name type="scientific">Desmophyllum pertusum</name>
    <dbReference type="NCBI Taxonomy" id="174260"/>
    <lineage>
        <taxon>Eukaryota</taxon>
        <taxon>Metazoa</taxon>
        <taxon>Cnidaria</taxon>
        <taxon>Anthozoa</taxon>
        <taxon>Hexacorallia</taxon>
        <taxon>Scleractinia</taxon>
        <taxon>Caryophylliina</taxon>
        <taxon>Caryophylliidae</taxon>
        <taxon>Desmophyllum</taxon>
    </lineage>
</organism>
<dbReference type="OrthoDB" id="5985828at2759"/>
<dbReference type="PANTHER" id="PTHR13710:SF105">
    <property type="entry name" value="ATP-DEPENDENT DNA HELICASE Q1"/>
    <property type="match status" value="1"/>
</dbReference>
<dbReference type="EMBL" id="MU827835">
    <property type="protein sequence ID" value="KAJ7319481.1"/>
    <property type="molecule type" value="Genomic_DNA"/>
</dbReference>
<keyword evidence="3" id="KW-0413">Isomerase</keyword>
<dbReference type="GO" id="GO:0006310">
    <property type="term" value="P:DNA recombination"/>
    <property type="evidence" value="ECO:0007669"/>
    <property type="project" value="TreeGrafter"/>
</dbReference>
<dbReference type="GO" id="GO:0043138">
    <property type="term" value="F:3'-5' DNA helicase activity"/>
    <property type="evidence" value="ECO:0007669"/>
    <property type="project" value="UniProtKB-EC"/>
</dbReference>
<protein>
    <recommendedName>
        <fullName evidence="5">DNA 3'-5' helicase</fullName>
        <ecNumber evidence="5">5.6.2.4</ecNumber>
    </recommendedName>
</protein>
<dbReference type="Proteomes" id="UP001163046">
    <property type="component" value="Unassembled WGS sequence"/>
</dbReference>
<comment type="similarity">
    <text evidence="1">Belongs to the helicase family. RecQ subfamily.</text>
</comment>
<dbReference type="AlphaFoldDB" id="A0A9X0CDS0"/>
<dbReference type="InterPro" id="IPR027417">
    <property type="entry name" value="P-loop_NTPase"/>
</dbReference>
<evidence type="ECO:0000256" key="1">
    <source>
        <dbReference type="ARBA" id="ARBA00005446"/>
    </source>
</evidence>
<name>A0A9X0CDS0_9CNID</name>
<evidence type="ECO:0000256" key="2">
    <source>
        <dbReference type="ARBA" id="ARBA00023125"/>
    </source>
</evidence>
<dbReference type="GO" id="GO:0005737">
    <property type="term" value="C:cytoplasm"/>
    <property type="evidence" value="ECO:0007669"/>
    <property type="project" value="TreeGrafter"/>
</dbReference>
<comment type="catalytic activity">
    <reaction evidence="4">
        <text>Couples ATP hydrolysis with the unwinding of duplex DNA by translocating in the 3'-5' direction.</text>
        <dbReference type="EC" id="5.6.2.4"/>
    </reaction>
</comment>
<evidence type="ECO:0000313" key="7">
    <source>
        <dbReference type="Proteomes" id="UP001163046"/>
    </source>
</evidence>
<gene>
    <name evidence="6" type="ORF">OS493_036124</name>
</gene>
<dbReference type="EC" id="5.6.2.4" evidence="5"/>
<reference evidence="6" key="1">
    <citation type="submission" date="2023-01" db="EMBL/GenBank/DDBJ databases">
        <title>Genome assembly of the deep-sea coral Lophelia pertusa.</title>
        <authorList>
            <person name="Herrera S."/>
            <person name="Cordes E."/>
        </authorList>
    </citation>
    <scope>NUCLEOTIDE SEQUENCE</scope>
    <source>
        <strain evidence="6">USNM1676648</strain>
        <tissue evidence="6">Polyp</tissue>
    </source>
</reference>
<dbReference type="GO" id="GO:0005694">
    <property type="term" value="C:chromosome"/>
    <property type="evidence" value="ECO:0007669"/>
    <property type="project" value="TreeGrafter"/>
</dbReference>
<keyword evidence="7" id="KW-1185">Reference proteome</keyword>
<dbReference type="GO" id="GO:0009378">
    <property type="term" value="F:four-way junction helicase activity"/>
    <property type="evidence" value="ECO:0007669"/>
    <property type="project" value="TreeGrafter"/>
</dbReference>
<evidence type="ECO:0000313" key="6">
    <source>
        <dbReference type="EMBL" id="KAJ7319481.1"/>
    </source>
</evidence>